<feature type="compositionally biased region" description="Low complexity" evidence="1">
    <location>
        <begin position="117"/>
        <end position="130"/>
    </location>
</feature>
<evidence type="ECO:0000313" key="3">
    <source>
        <dbReference type="Proteomes" id="UP000015103"/>
    </source>
</evidence>
<accession>T1HZC7</accession>
<dbReference type="STRING" id="13249.T1HZC7"/>
<dbReference type="HOGENOM" id="CLU_1139234_0_0_1"/>
<dbReference type="AlphaFoldDB" id="T1HZC7"/>
<dbReference type="EMBL" id="ACPB03008664">
    <property type="status" value="NOT_ANNOTATED_CDS"/>
    <property type="molecule type" value="Genomic_DNA"/>
</dbReference>
<keyword evidence="3" id="KW-1185">Reference proteome</keyword>
<dbReference type="VEuPathDB" id="VectorBase:RPRC009397"/>
<feature type="compositionally biased region" description="Polar residues" evidence="1">
    <location>
        <begin position="131"/>
        <end position="142"/>
    </location>
</feature>
<sequence length="244" mass="27095">MQHWLCAVAVYDESYMTSQATAALHSVRDYTFQPSSFISNVKSSAWCVSANDWLNAVAISYDNGQITVAFAKQQDPNNEKRDEKKKLVKVVLQTSLFDFDKNMPLSSNNELIEEAAGGNANNSSNVGNTSADGEQPSTSSVDQYEPRTVDCCTFEEVSEKYGVLFDCDINFKKENLLKGNQANPIDIYPIMSANKVTWNPNMDALLTMAIGYQSGFVVIPKLTLPTFDEKFLESFIKTSKGNET</sequence>
<proteinExistence type="predicted"/>
<evidence type="ECO:0000256" key="1">
    <source>
        <dbReference type="SAM" id="MobiDB-lite"/>
    </source>
</evidence>
<dbReference type="InParanoid" id="T1HZC7"/>
<name>T1HZC7_RHOPR</name>
<reference evidence="2" key="1">
    <citation type="submission" date="2015-05" db="UniProtKB">
        <authorList>
            <consortium name="EnsemblMetazoa"/>
        </authorList>
    </citation>
    <scope>IDENTIFICATION</scope>
</reference>
<protein>
    <submittedName>
        <fullName evidence="2">Uncharacterized protein</fullName>
    </submittedName>
</protein>
<dbReference type="EnsemblMetazoa" id="RPRC009397-RA">
    <property type="protein sequence ID" value="RPRC009397-PA"/>
    <property type="gene ID" value="RPRC009397"/>
</dbReference>
<evidence type="ECO:0000313" key="2">
    <source>
        <dbReference type="EnsemblMetazoa" id="RPRC009397-PA"/>
    </source>
</evidence>
<feature type="region of interest" description="Disordered" evidence="1">
    <location>
        <begin position="117"/>
        <end position="142"/>
    </location>
</feature>
<dbReference type="Proteomes" id="UP000015103">
    <property type="component" value="Unassembled WGS sequence"/>
</dbReference>
<organism evidence="2 3">
    <name type="scientific">Rhodnius prolixus</name>
    <name type="common">Triatomid bug</name>
    <dbReference type="NCBI Taxonomy" id="13249"/>
    <lineage>
        <taxon>Eukaryota</taxon>
        <taxon>Metazoa</taxon>
        <taxon>Ecdysozoa</taxon>
        <taxon>Arthropoda</taxon>
        <taxon>Hexapoda</taxon>
        <taxon>Insecta</taxon>
        <taxon>Pterygota</taxon>
        <taxon>Neoptera</taxon>
        <taxon>Paraneoptera</taxon>
        <taxon>Hemiptera</taxon>
        <taxon>Heteroptera</taxon>
        <taxon>Panheteroptera</taxon>
        <taxon>Cimicomorpha</taxon>
        <taxon>Reduviidae</taxon>
        <taxon>Triatominae</taxon>
        <taxon>Rhodnius</taxon>
    </lineage>
</organism>